<dbReference type="RefSeq" id="WP_342830174.1">
    <property type="nucleotide sequence ID" value="NZ_JBANDC010000010.1"/>
</dbReference>
<evidence type="ECO:0000313" key="2">
    <source>
        <dbReference type="EMBL" id="MEM4988843.1"/>
    </source>
</evidence>
<comment type="caution">
    <text evidence="2">The sequence shown here is derived from an EMBL/GenBank/DDBJ whole genome shotgun (WGS) entry which is preliminary data.</text>
</comment>
<dbReference type="GO" id="GO:0004180">
    <property type="term" value="F:carboxypeptidase activity"/>
    <property type="evidence" value="ECO:0007669"/>
    <property type="project" value="UniProtKB-KW"/>
</dbReference>
<accession>A0ABU9PXV9</accession>
<evidence type="ECO:0000259" key="1">
    <source>
        <dbReference type="Pfam" id="PF08291"/>
    </source>
</evidence>
<dbReference type="Proteomes" id="UP001495910">
    <property type="component" value="Unassembled WGS sequence"/>
</dbReference>
<sequence>MASAAGKLKTDLASQQNYNHLRVVFLRKKKMQLTDHFTLAEMTASDNAVRFGIDNSASPAIQTNLLRTCQTLELVRTVLGTKAIRINSGYRCDALNKKVGGSTTSAHSFGLAADFVCPDYGSPLSICRKILASNIAFDQLIWEGTWVHIGLAAEGVKARMQVLTAHFSTGKPTSYTMGLPV</sequence>
<protein>
    <submittedName>
        <fullName evidence="2">D-Ala-D-Ala carboxypeptidase family metallohydrolase</fullName>
    </submittedName>
</protein>
<feature type="domain" description="Peptidase M15A C-terminal" evidence="1">
    <location>
        <begin position="36"/>
        <end position="139"/>
    </location>
</feature>
<dbReference type="SUPFAM" id="SSF55166">
    <property type="entry name" value="Hedgehog/DD-peptidase"/>
    <property type="match status" value="1"/>
</dbReference>
<dbReference type="EMBL" id="JBANDC010000010">
    <property type="protein sequence ID" value="MEM4988843.1"/>
    <property type="molecule type" value="Genomic_DNA"/>
</dbReference>
<proteinExistence type="predicted"/>
<dbReference type="InterPro" id="IPR013230">
    <property type="entry name" value="Peptidase_M15A_C"/>
</dbReference>
<keyword evidence="2" id="KW-0645">Protease</keyword>
<gene>
    <name evidence="2" type="ORF">V8G57_15725</name>
</gene>
<name>A0ABU9PXV9_9BURK</name>
<keyword evidence="2" id="KW-0378">Hydrolase</keyword>
<dbReference type="InterPro" id="IPR009045">
    <property type="entry name" value="Zn_M74/Hedgehog-like"/>
</dbReference>
<keyword evidence="2" id="KW-0121">Carboxypeptidase</keyword>
<keyword evidence="3" id="KW-1185">Reference proteome</keyword>
<reference evidence="2 3" key="1">
    <citation type="submission" date="2024-02" db="EMBL/GenBank/DDBJ databases">
        <title>Draft genome sequence of Collimonas sp. strain H4R21, an effective mineral-weathering bacterial strain isolated from the beech rhizosphere.</title>
        <authorList>
            <person name="Morin E."/>
            <person name="Uroz S."/>
            <person name="Leveau J.H.J."/>
            <person name="Kumar R."/>
            <person name="Rey M.W."/>
            <person name="Pham J."/>
        </authorList>
    </citation>
    <scope>NUCLEOTIDE SEQUENCE [LARGE SCALE GENOMIC DNA]</scope>
    <source>
        <strain evidence="2 3">H4R21</strain>
    </source>
</reference>
<evidence type="ECO:0000313" key="3">
    <source>
        <dbReference type="Proteomes" id="UP001495910"/>
    </source>
</evidence>
<dbReference type="Gene3D" id="3.30.1380.10">
    <property type="match status" value="1"/>
</dbReference>
<organism evidence="2 3">
    <name type="scientific">Collimonas rhizosphaerae</name>
    <dbReference type="NCBI Taxonomy" id="3126357"/>
    <lineage>
        <taxon>Bacteria</taxon>
        <taxon>Pseudomonadati</taxon>
        <taxon>Pseudomonadota</taxon>
        <taxon>Betaproteobacteria</taxon>
        <taxon>Burkholderiales</taxon>
        <taxon>Oxalobacteraceae</taxon>
        <taxon>Collimonas</taxon>
    </lineage>
</organism>
<dbReference type="Pfam" id="PF08291">
    <property type="entry name" value="Peptidase_M15_3"/>
    <property type="match status" value="1"/>
</dbReference>